<feature type="transmembrane region" description="Helical" evidence="1">
    <location>
        <begin position="12"/>
        <end position="29"/>
    </location>
</feature>
<evidence type="ECO:0000256" key="1">
    <source>
        <dbReference type="SAM" id="Phobius"/>
    </source>
</evidence>
<keyword evidence="1" id="KW-0472">Membrane</keyword>
<evidence type="ECO:0000313" key="2">
    <source>
        <dbReference type="EMBL" id="QKF84364.1"/>
    </source>
</evidence>
<feature type="transmembrane region" description="Helical" evidence="1">
    <location>
        <begin position="116"/>
        <end position="138"/>
    </location>
</feature>
<dbReference type="Pfam" id="PF05940">
    <property type="entry name" value="NnrS"/>
    <property type="match status" value="1"/>
</dbReference>
<gene>
    <name evidence="2" type="ORF">CURT_0878</name>
</gene>
<feature type="transmembrane region" description="Helical" evidence="1">
    <location>
        <begin position="269"/>
        <end position="291"/>
    </location>
</feature>
<keyword evidence="1" id="KW-1133">Transmembrane helix</keyword>
<feature type="transmembrane region" description="Helical" evidence="1">
    <location>
        <begin position="303"/>
        <end position="336"/>
    </location>
</feature>
<evidence type="ECO:0000313" key="3">
    <source>
        <dbReference type="Proteomes" id="UP000509722"/>
    </source>
</evidence>
<feature type="transmembrane region" description="Helical" evidence="1">
    <location>
        <begin position="178"/>
        <end position="201"/>
    </location>
</feature>
<dbReference type="RefSeq" id="WP_018713060.1">
    <property type="nucleotide sequence ID" value="NZ_CP053832.1"/>
</dbReference>
<sequence length="347" mass="40057">MTRYFDNSMKLFYISSCVAMIAGVCFALAKMDIYKFIFLHIAPAFAYSGFLLTALKSWHNYTKSLFLVKITFYFAILLALFLSFFALNLSYLLLGVFWLSFVIVALFLMIREGNLANISITFSLFSFFLVEVLLFLNYDEKFSELFLHLNLILLLIVGFKISLVIANKALKEIKDAVFIPNFIDKNLAIFFIFLYMIAFLYDKSVSGYFAIAVGLVVFAKLRELFYLILLKKAYVFIYFLITLFMAIGYFGLGVCELFLANFRVRMIDFLYLSSVVAMLLFIFNVTSLLHSKEELSFTNSTKFSFLALFLSAILGNFLYLQALLLITSLLICITNLKNIKRKQKLDW</sequence>
<feature type="transmembrane region" description="Helical" evidence="1">
    <location>
        <begin position="91"/>
        <end position="110"/>
    </location>
</feature>
<dbReference type="Proteomes" id="UP000509722">
    <property type="component" value="Chromosome"/>
</dbReference>
<feature type="transmembrane region" description="Helical" evidence="1">
    <location>
        <begin position="145"/>
        <end position="166"/>
    </location>
</feature>
<keyword evidence="1" id="KW-0812">Transmembrane</keyword>
<proteinExistence type="predicted"/>
<dbReference type="InterPro" id="IPR010266">
    <property type="entry name" value="NnrS"/>
</dbReference>
<organism evidence="2 3">
    <name type="scientific">Campylobacter ureolyticus</name>
    <dbReference type="NCBI Taxonomy" id="827"/>
    <lineage>
        <taxon>Bacteria</taxon>
        <taxon>Pseudomonadati</taxon>
        <taxon>Campylobacterota</taxon>
        <taxon>Epsilonproteobacteria</taxon>
        <taxon>Campylobacterales</taxon>
        <taxon>Campylobacteraceae</taxon>
        <taxon>Campylobacter</taxon>
    </lineage>
</organism>
<feature type="transmembrane region" description="Helical" evidence="1">
    <location>
        <begin position="64"/>
        <end position="84"/>
    </location>
</feature>
<feature type="transmembrane region" description="Helical" evidence="1">
    <location>
        <begin position="235"/>
        <end position="262"/>
    </location>
</feature>
<reference evidence="2 3" key="1">
    <citation type="submission" date="2020-05" db="EMBL/GenBank/DDBJ databases">
        <title>Complete genome sequencing of Campylobacter and Arcobacter type strains.</title>
        <authorList>
            <person name="Miller W.G."/>
            <person name="Yee E."/>
        </authorList>
    </citation>
    <scope>NUCLEOTIDE SEQUENCE [LARGE SCALE GENOMIC DNA]</scope>
    <source>
        <strain evidence="2 3">LMG 6451</strain>
    </source>
</reference>
<dbReference type="EMBL" id="CP053832">
    <property type="protein sequence ID" value="QKF84364.1"/>
    <property type="molecule type" value="Genomic_DNA"/>
</dbReference>
<name>A0AAE7E9V7_9BACT</name>
<dbReference type="AlphaFoldDB" id="A0AAE7E9V7"/>
<feature type="transmembrane region" description="Helical" evidence="1">
    <location>
        <begin position="36"/>
        <end position="58"/>
    </location>
</feature>
<protein>
    <submittedName>
        <fullName evidence="2">NnrS family protein</fullName>
    </submittedName>
</protein>
<accession>A0AAE7E9V7</accession>
<dbReference type="GeneID" id="77175780"/>